<dbReference type="InterPro" id="IPR013762">
    <property type="entry name" value="Integrase-like_cat_sf"/>
</dbReference>
<evidence type="ECO:0000313" key="4">
    <source>
        <dbReference type="EMBL" id="MSB20394.1"/>
    </source>
</evidence>
<protein>
    <submittedName>
        <fullName evidence="4">Tyrosine-type recombinase/integrase</fullName>
    </submittedName>
</protein>
<dbReference type="Pfam" id="PF00589">
    <property type="entry name" value="Phage_integrase"/>
    <property type="match status" value="1"/>
</dbReference>
<dbReference type="InterPro" id="IPR002104">
    <property type="entry name" value="Integrase_catalytic"/>
</dbReference>
<dbReference type="PROSITE" id="PS51898">
    <property type="entry name" value="TYR_RECOMBINASE"/>
    <property type="match status" value="1"/>
</dbReference>
<name>A0A174NU06_FLAPL</name>
<evidence type="ECO:0000256" key="1">
    <source>
        <dbReference type="ARBA" id="ARBA00008857"/>
    </source>
</evidence>
<sequence>MRSAFTGAFAPYICGLIEKKQALGYDYHGSACILRTFDEFCREQFPNETCLTAELAMKWAEQFKTEKNLSRLNRVSVIRELAKYMNSVGEQAYLLPLQLTKKSGRHIPYIYSKEDLSKLFKEIDSLQPSLRAPTKHLVVSVIFRLIYCCGLRPVEARRLRREDVNLFDGTVNILESKGHKDRIVVLSEDMLELCRNYDLRVEKIYPHRKYFFQSPSVRGDGMYSMEWIIPTFRRFLQTAGISGYGEVRPRLYDLRHTFATHRLYQWVKEGKDINACLAYLSGYMGHSNLESTAYYIHLLPTLYTDLPELRLDSSLEMEADLCD</sequence>
<evidence type="ECO:0000256" key="2">
    <source>
        <dbReference type="ARBA" id="ARBA00023125"/>
    </source>
</evidence>
<dbReference type="PANTHER" id="PTHR30349:SF41">
    <property type="entry name" value="INTEGRASE_RECOMBINASE PROTEIN MJ0367-RELATED"/>
    <property type="match status" value="1"/>
</dbReference>
<proteinExistence type="inferred from homology"/>
<dbReference type="InterPro" id="IPR011010">
    <property type="entry name" value="DNA_brk_join_enz"/>
</dbReference>
<dbReference type="InterPro" id="IPR050090">
    <property type="entry name" value="Tyrosine_recombinase_XerCD"/>
</dbReference>
<keyword evidence="3" id="KW-0233">DNA recombination</keyword>
<dbReference type="Gene3D" id="1.10.443.10">
    <property type="entry name" value="Intergrase catalytic core"/>
    <property type="match status" value="1"/>
</dbReference>
<evidence type="ECO:0000313" key="5">
    <source>
        <dbReference type="Proteomes" id="UP000434475"/>
    </source>
</evidence>
<dbReference type="PANTHER" id="PTHR30349">
    <property type="entry name" value="PHAGE INTEGRASE-RELATED"/>
    <property type="match status" value="1"/>
</dbReference>
<gene>
    <name evidence="4" type="ORF">GKE97_12785</name>
</gene>
<keyword evidence="2" id="KW-0238">DNA-binding</keyword>
<comment type="caution">
    <text evidence="4">The sequence shown here is derived from an EMBL/GenBank/DDBJ whole genome shotgun (WGS) entry which is preliminary data.</text>
</comment>
<comment type="similarity">
    <text evidence="1">Belongs to the 'phage' integrase family.</text>
</comment>
<dbReference type="GO" id="GO:0006310">
    <property type="term" value="P:DNA recombination"/>
    <property type="evidence" value="ECO:0007669"/>
    <property type="project" value="UniProtKB-KW"/>
</dbReference>
<organism evidence="4 5">
    <name type="scientific">Flavonifractor plautii</name>
    <name type="common">Fusobacterium plautii</name>
    <dbReference type="NCBI Taxonomy" id="292800"/>
    <lineage>
        <taxon>Bacteria</taxon>
        <taxon>Bacillati</taxon>
        <taxon>Bacillota</taxon>
        <taxon>Clostridia</taxon>
        <taxon>Eubacteriales</taxon>
        <taxon>Oscillospiraceae</taxon>
        <taxon>Flavonifractor</taxon>
    </lineage>
</organism>
<dbReference type="GO" id="GO:0003677">
    <property type="term" value="F:DNA binding"/>
    <property type="evidence" value="ECO:0007669"/>
    <property type="project" value="UniProtKB-KW"/>
</dbReference>
<dbReference type="SUPFAM" id="SSF56349">
    <property type="entry name" value="DNA breaking-rejoining enzymes"/>
    <property type="match status" value="1"/>
</dbReference>
<dbReference type="Proteomes" id="UP000434475">
    <property type="component" value="Unassembled WGS sequence"/>
</dbReference>
<evidence type="ECO:0000256" key="3">
    <source>
        <dbReference type="ARBA" id="ARBA00023172"/>
    </source>
</evidence>
<dbReference type="AlphaFoldDB" id="A0A174NU06"/>
<dbReference type="RefSeq" id="WP_009261083.1">
    <property type="nucleotide sequence ID" value="NZ_CAXUMB010000005.1"/>
</dbReference>
<reference evidence="4 5" key="1">
    <citation type="journal article" date="2019" name="Nat. Med.">
        <title>A library of human gut bacterial isolates paired with longitudinal multiomics data enables mechanistic microbiome research.</title>
        <authorList>
            <person name="Poyet M."/>
            <person name="Groussin M."/>
            <person name="Gibbons S.M."/>
            <person name="Avila-Pacheco J."/>
            <person name="Jiang X."/>
            <person name="Kearney S.M."/>
            <person name="Perrotta A.R."/>
            <person name="Berdy B."/>
            <person name="Zhao S."/>
            <person name="Lieberman T.D."/>
            <person name="Swanson P.K."/>
            <person name="Smith M."/>
            <person name="Roesemann S."/>
            <person name="Alexander J.E."/>
            <person name="Rich S.A."/>
            <person name="Livny J."/>
            <person name="Vlamakis H."/>
            <person name="Clish C."/>
            <person name="Bullock K."/>
            <person name="Deik A."/>
            <person name="Scott J."/>
            <person name="Pierce K.A."/>
            <person name="Xavier R.J."/>
            <person name="Alm E.J."/>
        </authorList>
    </citation>
    <scope>NUCLEOTIDE SEQUENCE [LARGE SCALE GENOMIC DNA]</scope>
    <source>
        <strain evidence="4 5">BIOML-A2</strain>
    </source>
</reference>
<accession>A0A174NU06</accession>
<dbReference type="GO" id="GO:0015074">
    <property type="term" value="P:DNA integration"/>
    <property type="evidence" value="ECO:0007669"/>
    <property type="project" value="InterPro"/>
</dbReference>
<dbReference type="EMBL" id="WKPR01000012">
    <property type="protein sequence ID" value="MSB20394.1"/>
    <property type="molecule type" value="Genomic_DNA"/>
</dbReference>